<dbReference type="EMBL" id="LFJV01000031">
    <property type="protein sequence ID" value="KMM33691.1"/>
    <property type="molecule type" value="Genomic_DNA"/>
</dbReference>
<dbReference type="AlphaFoldDB" id="A0A0J6CBU1"/>
<dbReference type="Gene3D" id="3.30.160.710">
    <property type="match status" value="1"/>
</dbReference>
<proteinExistence type="predicted"/>
<protein>
    <submittedName>
        <fullName evidence="3">Secretion protein Por</fullName>
    </submittedName>
</protein>
<organism evidence="3 4">
    <name type="scientific">Parabacteroides goldsteinii</name>
    <dbReference type="NCBI Taxonomy" id="328812"/>
    <lineage>
        <taxon>Bacteria</taxon>
        <taxon>Pseudomonadati</taxon>
        <taxon>Bacteroidota</taxon>
        <taxon>Bacteroidia</taxon>
        <taxon>Bacteroidales</taxon>
        <taxon>Tannerellaceae</taxon>
        <taxon>Parabacteroides</taxon>
    </lineage>
</organism>
<evidence type="ECO:0000259" key="2">
    <source>
        <dbReference type="Pfam" id="PF18676"/>
    </source>
</evidence>
<keyword evidence="1" id="KW-0732">Signal</keyword>
<feature type="domain" description="MBG" evidence="2">
    <location>
        <begin position="909"/>
        <end position="982"/>
    </location>
</feature>
<dbReference type="RefSeq" id="WP_048315437.1">
    <property type="nucleotide sequence ID" value="NZ_LFJV01000031.1"/>
</dbReference>
<dbReference type="Proteomes" id="UP000036166">
    <property type="component" value="Unassembled WGS sequence"/>
</dbReference>
<evidence type="ECO:0000313" key="3">
    <source>
        <dbReference type="EMBL" id="KMM33691.1"/>
    </source>
</evidence>
<feature type="chain" id="PRO_5005268805" evidence="1">
    <location>
        <begin position="30"/>
        <end position="1237"/>
    </location>
</feature>
<evidence type="ECO:0000256" key="1">
    <source>
        <dbReference type="SAM" id="SignalP"/>
    </source>
</evidence>
<feature type="domain" description="MBG" evidence="2">
    <location>
        <begin position="988"/>
        <end position="1063"/>
    </location>
</feature>
<dbReference type="InterPro" id="IPR026444">
    <property type="entry name" value="Secre_tail"/>
</dbReference>
<evidence type="ECO:0000313" key="4">
    <source>
        <dbReference type="Proteomes" id="UP000036166"/>
    </source>
</evidence>
<dbReference type="InterPro" id="IPR041286">
    <property type="entry name" value="MBG_2"/>
</dbReference>
<dbReference type="PATRIC" id="fig|328812.4.peg.2838"/>
<feature type="domain" description="MBG" evidence="2">
    <location>
        <begin position="158"/>
        <end position="238"/>
    </location>
</feature>
<comment type="caution">
    <text evidence="3">The sequence shown here is derived from an EMBL/GenBank/DDBJ whole genome shotgun (WGS) entry which is preliminary data.</text>
</comment>
<sequence length="1237" mass="134629">MKKYIKSILTSRKQLMLLPLMLVSGGIMQAQTAVPDTIYVSFNAADPVTMTYGQDMNTVVSDAGLTGSSFSYLYVKAEDGTTSGLNGTVSFKDGATVASVLKFSATPTVGGGQALGFVADNLSNYFSYTANGENVVFFTSNRSDATITRTLTVNKATLSIAAKDTSRFYGDENPATPWSAKDFVFSGFVNDDTEAIFTNSQVNVLPTVSYSGADKNSVPGTYVIELAGGQAANYNLDLQVWSNSWPDRGLLTVNKSPLTLAVPDSARLYDDANIATVPGSKLVITEGVLKNEQTLEGLFQGDNLAVTHTAISAAVNKPKSDVGTYSYELNEASVTQVAYRLSNYDIQAIAAGKYEVKKDTITITVFDAYQEVPIDDKNVKVMQKIYGEPNPDGYFWLKKRAEKPAAVAPSYAFSKTAEAVNYISAAAEGDKGFKVAPLAGYFDYEGKKATEKTEVNLKREKPNQKEDSLYVAKVDNIDKVSSLNYAFKTVDGSFLINQRPLAIWKVIVDRVYGEADKDTTWTFEPNDADKKRGLAIFDAKYQTTTTPDDIIDFMPKVVVKPVAADNTLHAGSYNDTLHIKVVTEDKSIQPPFQAKDRNYKLIMNTLVPGTMTNDSVRLEVMKAPLIIRLDTIKRAYGSADPEFNKAEVQKEFISYEGFKLDESANSLDSTATVAVGNRIKNLVLNNRPAGILPVGTYELTGITDINKENPNYEITIVGKARYQVYPDNSYVMVWTPIQNELIVGDLVRLNAVVKQGSTVIAEGSQIIYESSDPALIQVEKVESIWYLRAKALTENDGVTITARYNAESGQEEALKSEVFKVVRLKNEADYNVVLGNMVFDYDGKGKAADVKLTDLKGITEYTPIVTYNGDYDLPVDAGTYNISIFVKHNGSELLVRKEKMQINPREVYVKPKDALIAYGEALPSTFEYTYSGFIGSDDFKAASAPSVKVSGDITGAGSYTLYVEGGDPGANYTIVGGTGTLSVSKALLKISAGTVNIVYGDEIPEFKPVYEGFVGNDNPDALNFLYTVKTNVKPVNAGTYDLVIDCLSSDEDNYAVTLVPGKLNIAKAAAGLQYSVESTTITVGDSVLLYANCESPAKISFAAEHIDVAGLRNHVEGVHVIGKSEGVTKVYITIPESTNHLSHRDSVTFNVKMGAVGNESITLQGVGLYPTIVEYNATVVSEMPVEAIYVIDASGKLQKLFRNPEQVIDLSQLRSGYYLVRIVLTNGEAKTVKIVKK</sequence>
<accession>A0A0J6CBU1</accession>
<dbReference type="Pfam" id="PF18676">
    <property type="entry name" value="MBG_2"/>
    <property type="match status" value="3"/>
</dbReference>
<gene>
    <name evidence="3" type="ORF">ACM15_10750</name>
</gene>
<feature type="signal peptide" evidence="1">
    <location>
        <begin position="1"/>
        <end position="29"/>
    </location>
</feature>
<dbReference type="NCBIfam" id="TIGR04183">
    <property type="entry name" value="Por_Secre_tail"/>
    <property type="match status" value="1"/>
</dbReference>
<name>A0A0J6CBU1_9BACT</name>
<reference evidence="3 4" key="1">
    <citation type="submission" date="2015-06" db="EMBL/GenBank/DDBJ databases">
        <title>Draft Genome Sequence of Parabacteroides goldsteinii with Putative Novel Metallo-Beta-Lactamases Isolated from a Blood Culture from a Human Patient.</title>
        <authorList>
            <person name="Krogh T.J."/>
            <person name="Agergaard C.N."/>
            <person name="Moller-Jensen J."/>
            <person name="Justesen U.S."/>
        </authorList>
    </citation>
    <scope>NUCLEOTIDE SEQUENCE [LARGE SCALE GENOMIC DNA]</scope>
    <source>
        <strain evidence="3 4">910340</strain>
    </source>
</reference>